<proteinExistence type="predicted"/>
<dbReference type="EMBL" id="MT663535">
    <property type="protein sequence ID" value="QOI90310.1"/>
    <property type="molecule type" value="Genomic_DNA"/>
</dbReference>
<gene>
    <name evidence="1" type="ORF">HWQ62_00173</name>
</gene>
<organism evidence="1">
    <name type="scientific">Pyramimonas orientalis virus</name>
    <name type="common">PoV01</name>
    <dbReference type="NCBI Taxonomy" id="455367"/>
    <lineage>
        <taxon>Viruses</taxon>
        <taxon>Varidnaviria</taxon>
        <taxon>Bamfordvirae</taxon>
        <taxon>Nucleocytoviricota</taxon>
        <taxon>Megaviricetes</taxon>
        <taxon>Imitervirales</taxon>
        <taxon>Allomimiviridae</taxon>
        <taxon>Heliosvirus</taxon>
        <taxon>Heliosvirus raunefjordenense</taxon>
    </lineage>
</organism>
<organismHost>
    <name type="scientific">Pyramimonas plurioculata</name>
    <dbReference type="NCBI Taxonomy" id="36893"/>
</organismHost>
<reference evidence="1" key="1">
    <citation type="submission" date="2020-06" db="EMBL/GenBank/DDBJ databases">
        <title>Lateral gene transfer of anion-conducting channel rhodopsins between green algae and giant viruses.</title>
        <authorList>
            <person name="Rozenberg A."/>
            <person name="Oppermann J."/>
            <person name="Wietek J."/>
            <person name="Fernandez Lahore R.G."/>
            <person name="Sandaa R.-A."/>
            <person name="Bratbak G."/>
            <person name="Hegemann P."/>
            <person name="Beja O."/>
        </authorList>
    </citation>
    <scope>NUCLEOTIDE SEQUENCE</scope>
    <source>
        <strain evidence="1">01B</strain>
    </source>
</reference>
<sequence length="83" mass="9677">MKTIMTYITDTGEQASLTTNDWRNIDEKPILFSMIYSQHVIEQILEHAFLVYYSGSCPLLSNNTYDLLKATNKKRLDRLCDNK</sequence>
<accession>A0A7L9AYL6</accession>
<name>A0A7L9AYL6_POV01</name>
<evidence type="ECO:0000313" key="1">
    <source>
        <dbReference type="EMBL" id="QOI90310.1"/>
    </source>
</evidence>
<protein>
    <submittedName>
        <fullName evidence="1">Uncharacterized protein</fullName>
    </submittedName>
</protein>